<dbReference type="GO" id="GO:0016301">
    <property type="term" value="F:kinase activity"/>
    <property type="evidence" value="ECO:0007669"/>
    <property type="project" value="UniProtKB-KW"/>
</dbReference>
<dbReference type="GO" id="GO:0003677">
    <property type="term" value="F:DNA binding"/>
    <property type="evidence" value="ECO:0007669"/>
    <property type="project" value="InterPro"/>
</dbReference>
<feature type="domain" description="Transcription elongation factor GreA/GreB C-terminal" evidence="1">
    <location>
        <begin position="51"/>
        <end position="122"/>
    </location>
</feature>
<comment type="caution">
    <text evidence="2">The sequence shown here is derived from an EMBL/GenBank/DDBJ whole genome shotgun (WGS) entry which is preliminary data.</text>
</comment>
<protein>
    <submittedName>
        <fullName evidence="2">Nucleoside diphosphate kinase regulator</fullName>
    </submittedName>
</protein>
<dbReference type="AlphaFoldDB" id="A0A939EVL6"/>
<keyword evidence="3" id="KW-1185">Reference proteome</keyword>
<reference evidence="2" key="1">
    <citation type="submission" date="2021-03" db="EMBL/GenBank/DDBJ databases">
        <authorList>
            <person name="Kim M.K."/>
        </authorList>
    </citation>
    <scope>NUCLEOTIDE SEQUENCE</scope>
    <source>
        <strain evidence="2">BT186</strain>
    </source>
</reference>
<name>A0A939EVL6_9BACT</name>
<dbReference type="GO" id="GO:0032784">
    <property type="term" value="P:regulation of DNA-templated transcription elongation"/>
    <property type="evidence" value="ECO:0007669"/>
    <property type="project" value="InterPro"/>
</dbReference>
<proteinExistence type="predicted"/>
<dbReference type="SUPFAM" id="SSF54534">
    <property type="entry name" value="FKBP-like"/>
    <property type="match status" value="1"/>
</dbReference>
<sequence>MNTIWVTNADYARLHLLVLSHRLQFGNGPVEALNHELRRAERVAATDILPDVVTMNSRVRLRDLHSDAQLEITLVYPQYADVKAGKISILAPVATAVLGCRVGDKVTWPLPKGKATYWLEAILYQPEAIGDFSS</sequence>
<dbReference type="NCBIfam" id="NF004396">
    <property type="entry name" value="PRK05753.1"/>
    <property type="match status" value="1"/>
</dbReference>
<gene>
    <name evidence="2" type="primary">rnk</name>
    <name evidence="2" type="ORF">J0X19_02080</name>
</gene>
<dbReference type="InterPro" id="IPR023459">
    <property type="entry name" value="Tscrpt_elong_fac_GreA/B_fam"/>
</dbReference>
<dbReference type="Pfam" id="PF01272">
    <property type="entry name" value="GreA_GreB"/>
    <property type="match status" value="1"/>
</dbReference>
<dbReference type="PANTHER" id="PTHR30437:SF5">
    <property type="entry name" value="REGULATOR OF NUCLEOSIDE DIPHOSPHATE KINASE"/>
    <property type="match status" value="1"/>
</dbReference>
<dbReference type="PANTHER" id="PTHR30437">
    <property type="entry name" value="TRANSCRIPTION ELONGATION FACTOR GREA"/>
    <property type="match status" value="1"/>
</dbReference>
<evidence type="ECO:0000259" key="1">
    <source>
        <dbReference type="Pfam" id="PF01272"/>
    </source>
</evidence>
<dbReference type="GO" id="GO:0006354">
    <property type="term" value="P:DNA-templated transcription elongation"/>
    <property type="evidence" value="ECO:0007669"/>
    <property type="project" value="TreeGrafter"/>
</dbReference>
<keyword evidence="2" id="KW-0808">Transferase</keyword>
<dbReference type="InterPro" id="IPR036953">
    <property type="entry name" value="GreA/GreB_C_sf"/>
</dbReference>
<keyword evidence="2" id="KW-0418">Kinase</keyword>
<accession>A0A939EVL6</accession>
<evidence type="ECO:0000313" key="2">
    <source>
        <dbReference type="EMBL" id="MBO0356723.1"/>
    </source>
</evidence>
<dbReference type="Gene3D" id="3.10.50.30">
    <property type="entry name" value="Transcription elongation factor, GreA/GreB, C-terminal domain"/>
    <property type="match status" value="1"/>
</dbReference>
<dbReference type="InterPro" id="IPR001437">
    <property type="entry name" value="Tscrpt_elong_fac_GreA/B_C"/>
</dbReference>
<dbReference type="EMBL" id="JAFLQZ010000001">
    <property type="protein sequence ID" value="MBO0356723.1"/>
    <property type="molecule type" value="Genomic_DNA"/>
</dbReference>
<evidence type="ECO:0000313" key="3">
    <source>
        <dbReference type="Proteomes" id="UP000664144"/>
    </source>
</evidence>
<dbReference type="Proteomes" id="UP000664144">
    <property type="component" value="Unassembled WGS sequence"/>
</dbReference>
<dbReference type="RefSeq" id="WP_206980258.1">
    <property type="nucleotide sequence ID" value="NZ_JAFLQZ010000001.1"/>
</dbReference>
<dbReference type="GO" id="GO:0070063">
    <property type="term" value="F:RNA polymerase binding"/>
    <property type="evidence" value="ECO:0007669"/>
    <property type="project" value="InterPro"/>
</dbReference>
<organism evidence="2 3">
    <name type="scientific">Hymenobacter telluris</name>
    <dbReference type="NCBI Taxonomy" id="2816474"/>
    <lineage>
        <taxon>Bacteria</taxon>
        <taxon>Pseudomonadati</taxon>
        <taxon>Bacteroidota</taxon>
        <taxon>Cytophagia</taxon>
        <taxon>Cytophagales</taxon>
        <taxon>Hymenobacteraceae</taxon>
        <taxon>Hymenobacter</taxon>
    </lineage>
</organism>